<evidence type="ECO:0000313" key="1">
    <source>
        <dbReference type="EMBL" id="QEA03745.1"/>
    </source>
</evidence>
<proteinExistence type="predicted"/>
<dbReference type="InterPro" id="IPR021244">
    <property type="entry name" value="DUF2802"/>
</dbReference>
<dbReference type="Pfam" id="PF10975">
    <property type="entry name" value="DUF2802"/>
    <property type="match status" value="1"/>
</dbReference>
<dbReference type="EMBL" id="MN079076">
    <property type="protein sequence ID" value="QEA03745.1"/>
    <property type="molecule type" value="Genomic_DNA"/>
</dbReference>
<evidence type="ECO:0008006" key="2">
    <source>
        <dbReference type="Google" id="ProtNLM"/>
    </source>
</evidence>
<reference evidence="1" key="1">
    <citation type="submission" date="2019-06" db="EMBL/GenBank/DDBJ databases">
        <authorList>
            <person name="Murdoch R.W."/>
            <person name="Fathepure B."/>
        </authorList>
    </citation>
    <scope>NUCLEOTIDE SEQUENCE</scope>
</reference>
<protein>
    <recommendedName>
        <fullName evidence="2">DUF2802 domain-containing protein</fullName>
    </recommendedName>
</protein>
<organism evidence="1">
    <name type="scientific">uncultured organism</name>
    <dbReference type="NCBI Taxonomy" id="155900"/>
    <lineage>
        <taxon>unclassified sequences</taxon>
        <taxon>environmental samples</taxon>
    </lineage>
</organism>
<gene>
    <name evidence="1" type="ORF">KBTEX_00045</name>
</gene>
<sequence>MILIAAGAAVLALAALAVAGYLVQRSRAHTRWLATMDSRWADLAEQLKALTAGALGQGERLNRLEEDLGRLRHRLDTVASQETGGGPAFAQAIRLARRGAGVEEVMETCGLSRMEAELVVTLHRGEDGDAG</sequence>
<accession>A0A5B8RAI1</accession>
<name>A0A5B8RAI1_9ZZZZ</name>
<dbReference type="AlphaFoldDB" id="A0A5B8RAI1"/>